<dbReference type="EMBL" id="CM042887">
    <property type="protein sequence ID" value="KAI4331470.1"/>
    <property type="molecule type" value="Genomic_DNA"/>
</dbReference>
<dbReference type="Proteomes" id="UP001057402">
    <property type="component" value="Chromosome 8"/>
</dbReference>
<sequence>MAFDFDFDFSAEDMAVSQSLGYPAAYAKLCKDRAEAEVFVNGPPFSFSPYGPSQDEIVRAEGFERMFPIVDPKAKPTTRPEFFTNLLWKQLNHLGNAGFDPAVIRVDPYGNVVYYHADSASPLAWEIDHWFPRSRGGLTVASNLRILQWQVRRRKHDRLEILIPWWDFQLGISVNQFLSIFASAHSDFRHRSFSFLFFEGENEEVNTSQAVNSHSFPNHFLESIERVGLAAASMVFSRKEPRRRPHFPAIASRVAAGSIQENRSTDQALTPYQEIGIARDSLRYKDDRLKMQSELGERDEEVRQIKRKNEEDKAMIQDLELTLIKRRRRAEKCRRLAEAQSSYRTMLEKMIRDAMHQSVIYKEQVRLNQAAASALMARLEAQKAMCDTSARELHKIHKQKDEITCQIRPELEQARKRSRIDAALLDEDGTVQPTLRLTMGTRPRTPSSHKELRKFAEEDHIGCIRAKDSKEVVKEKKRLTVDSDGEKIDDCLTQKDEAPSIRRQSTPILVALEADDEDGESRNERGKENVEKWLQMLLDEKEACDAFSDQTEDVKRSAAAENMKNNTQEKEKGRRISVSESHRSVEARRREESKIGKVQKTEEQPPKAEENVVAATTGGDKNNESKNEKVKEKGLGISESARILRRIPSSPAIVIGGLKKGVGCMTKKPLVFEDIEGEVNHDPRSNFTRSRSPFRMIRKSVKL</sequence>
<organism evidence="1 2">
    <name type="scientific">Melastoma candidum</name>
    <dbReference type="NCBI Taxonomy" id="119954"/>
    <lineage>
        <taxon>Eukaryota</taxon>
        <taxon>Viridiplantae</taxon>
        <taxon>Streptophyta</taxon>
        <taxon>Embryophyta</taxon>
        <taxon>Tracheophyta</taxon>
        <taxon>Spermatophyta</taxon>
        <taxon>Magnoliopsida</taxon>
        <taxon>eudicotyledons</taxon>
        <taxon>Gunneridae</taxon>
        <taxon>Pentapetalae</taxon>
        <taxon>rosids</taxon>
        <taxon>malvids</taxon>
        <taxon>Myrtales</taxon>
        <taxon>Melastomataceae</taxon>
        <taxon>Melastomatoideae</taxon>
        <taxon>Melastomateae</taxon>
        <taxon>Melastoma</taxon>
    </lineage>
</organism>
<gene>
    <name evidence="1" type="ORF">MLD38_029659</name>
</gene>
<evidence type="ECO:0000313" key="2">
    <source>
        <dbReference type="Proteomes" id="UP001057402"/>
    </source>
</evidence>
<proteinExistence type="predicted"/>
<reference evidence="2" key="1">
    <citation type="journal article" date="2023" name="Front. Plant Sci.">
        <title>Chromosomal-level genome assembly of Melastoma candidum provides insights into trichome evolution.</title>
        <authorList>
            <person name="Zhong Y."/>
            <person name="Wu W."/>
            <person name="Sun C."/>
            <person name="Zou P."/>
            <person name="Liu Y."/>
            <person name="Dai S."/>
            <person name="Zhou R."/>
        </authorList>
    </citation>
    <scope>NUCLEOTIDE SEQUENCE [LARGE SCALE GENOMIC DNA]</scope>
</reference>
<evidence type="ECO:0000313" key="1">
    <source>
        <dbReference type="EMBL" id="KAI4331470.1"/>
    </source>
</evidence>
<protein>
    <submittedName>
        <fullName evidence="1">Uncharacterized protein</fullName>
    </submittedName>
</protein>
<name>A0ACB9N5I6_9MYRT</name>
<keyword evidence="2" id="KW-1185">Reference proteome</keyword>
<accession>A0ACB9N5I6</accession>
<comment type="caution">
    <text evidence="1">The sequence shown here is derived from an EMBL/GenBank/DDBJ whole genome shotgun (WGS) entry which is preliminary data.</text>
</comment>